<dbReference type="InterPro" id="IPR023996">
    <property type="entry name" value="TonB-dep_OMP_SusC/RagA"/>
</dbReference>
<evidence type="ECO:0000256" key="4">
    <source>
        <dbReference type="ARBA" id="ARBA00022692"/>
    </source>
</evidence>
<evidence type="ECO:0000256" key="8">
    <source>
        <dbReference type="ARBA" id="ARBA00023170"/>
    </source>
</evidence>
<evidence type="ECO:0000256" key="10">
    <source>
        <dbReference type="PROSITE-ProRule" id="PRU01360"/>
    </source>
</evidence>
<comment type="similarity">
    <text evidence="10 11">Belongs to the TonB-dependent receptor family.</text>
</comment>
<dbReference type="GO" id="GO:0044718">
    <property type="term" value="P:siderophore transmembrane transport"/>
    <property type="evidence" value="ECO:0007669"/>
    <property type="project" value="TreeGrafter"/>
</dbReference>
<dbReference type="EMBL" id="JSYL01000019">
    <property type="protein sequence ID" value="KIA85443.1"/>
    <property type="molecule type" value="Genomic_DNA"/>
</dbReference>
<feature type="domain" description="TonB-dependent receptor plug" evidence="14">
    <location>
        <begin position="48"/>
        <end position="169"/>
    </location>
</feature>
<dbReference type="Gene3D" id="2.170.130.10">
    <property type="entry name" value="TonB-dependent receptor, plug domain"/>
    <property type="match status" value="1"/>
</dbReference>
<dbReference type="InterPro" id="IPR023997">
    <property type="entry name" value="TonB-dep_OMP_SusC/RagA_CS"/>
</dbReference>
<accession>A0A0C1F0E8</accession>
<feature type="domain" description="TonB-dependent receptor-like beta-barrel" evidence="13">
    <location>
        <begin position="401"/>
        <end position="747"/>
    </location>
</feature>
<dbReference type="Pfam" id="PF07715">
    <property type="entry name" value="Plug"/>
    <property type="match status" value="1"/>
</dbReference>
<dbReference type="OrthoDB" id="9768177at2"/>
<dbReference type="PANTHER" id="PTHR30069:SF29">
    <property type="entry name" value="HEMOGLOBIN AND HEMOGLOBIN-HAPTOGLOBIN-BINDING PROTEIN 1-RELATED"/>
    <property type="match status" value="1"/>
</dbReference>
<keyword evidence="8" id="KW-0675">Receptor</keyword>
<gene>
    <name evidence="15" type="ORF">OA86_14680</name>
</gene>
<protein>
    <submittedName>
        <fullName evidence="15">Membrane protein</fullName>
    </submittedName>
</protein>
<dbReference type="Gene3D" id="2.40.170.20">
    <property type="entry name" value="TonB-dependent receptor, beta-barrel domain"/>
    <property type="match status" value="1"/>
</dbReference>
<dbReference type="InterPro" id="IPR000531">
    <property type="entry name" value="Beta-barrel_TonB"/>
</dbReference>
<evidence type="ECO:0000256" key="5">
    <source>
        <dbReference type="ARBA" id="ARBA00022729"/>
    </source>
</evidence>
<keyword evidence="4 10" id="KW-0812">Transmembrane</keyword>
<dbReference type="GO" id="GO:0009279">
    <property type="term" value="C:cell outer membrane"/>
    <property type="evidence" value="ECO:0007669"/>
    <property type="project" value="UniProtKB-SubCell"/>
</dbReference>
<dbReference type="NCBIfam" id="TIGR04057">
    <property type="entry name" value="SusC_RagA_signa"/>
    <property type="match status" value="1"/>
</dbReference>
<dbReference type="InterPro" id="IPR036942">
    <property type="entry name" value="Beta-barrel_TonB_sf"/>
</dbReference>
<evidence type="ECO:0000256" key="7">
    <source>
        <dbReference type="ARBA" id="ARBA00023136"/>
    </source>
</evidence>
<proteinExistence type="inferred from homology"/>
<name>A0A0C1F0E8_9FLAO</name>
<dbReference type="SUPFAM" id="SSF56935">
    <property type="entry name" value="Porins"/>
    <property type="match status" value="1"/>
</dbReference>
<organism evidence="15 16">
    <name type="scientific">Kaistella jeonii</name>
    <dbReference type="NCBI Taxonomy" id="266749"/>
    <lineage>
        <taxon>Bacteria</taxon>
        <taxon>Pseudomonadati</taxon>
        <taxon>Bacteroidota</taxon>
        <taxon>Flavobacteriia</taxon>
        <taxon>Flavobacteriales</taxon>
        <taxon>Weeksellaceae</taxon>
        <taxon>Chryseobacterium group</taxon>
        <taxon>Kaistella</taxon>
    </lineage>
</organism>
<dbReference type="InterPro" id="IPR012910">
    <property type="entry name" value="Plug_dom"/>
</dbReference>
<keyword evidence="3 10" id="KW-1134">Transmembrane beta strand</keyword>
<dbReference type="InterPro" id="IPR037066">
    <property type="entry name" value="Plug_dom_sf"/>
</dbReference>
<keyword evidence="5 12" id="KW-0732">Signal</keyword>
<dbReference type="RefSeq" id="WP_039354919.1">
    <property type="nucleotide sequence ID" value="NZ_FOLA01000021.1"/>
</dbReference>
<evidence type="ECO:0000313" key="16">
    <source>
        <dbReference type="Proteomes" id="UP000031473"/>
    </source>
</evidence>
<dbReference type="Pfam" id="PF00593">
    <property type="entry name" value="TonB_dep_Rec_b-barrel"/>
    <property type="match status" value="1"/>
</dbReference>
<keyword evidence="2 10" id="KW-0813">Transport</keyword>
<evidence type="ECO:0000256" key="11">
    <source>
        <dbReference type="RuleBase" id="RU003357"/>
    </source>
</evidence>
<evidence type="ECO:0000313" key="15">
    <source>
        <dbReference type="EMBL" id="KIA85443.1"/>
    </source>
</evidence>
<dbReference type="Proteomes" id="UP000031473">
    <property type="component" value="Unassembled WGS sequence"/>
</dbReference>
<keyword evidence="6 11" id="KW-0798">TonB box</keyword>
<feature type="signal peptide" evidence="12">
    <location>
        <begin position="1"/>
        <end position="18"/>
    </location>
</feature>
<comment type="caution">
    <text evidence="15">The sequence shown here is derived from an EMBL/GenBank/DDBJ whole genome shotgun (WGS) entry which is preliminary data.</text>
</comment>
<evidence type="ECO:0000256" key="2">
    <source>
        <dbReference type="ARBA" id="ARBA00022448"/>
    </source>
</evidence>
<dbReference type="PROSITE" id="PS52016">
    <property type="entry name" value="TONB_DEPENDENT_REC_3"/>
    <property type="match status" value="1"/>
</dbReference>
<feature type="chain" id="PRO_5002131137" evidence="12">
    <location>
        <begin position="19"/>
        <end position="1015"/>
    </location>
</feature>
<evidence type="ECO:0000256" key="9">
    <source>
        <dbReference type="ARBA" id="ARBA00023237"/>
    </source>
</evidence>
<dbReference type="InterPro" id="IPR039426">
    <property type="entry name" value="TonB-dep_rcpt-like"/>
</dbReference>
<sequence>MKKLTTSVLAIVLTSSFAMVNAQKRDTARTQDIEGVVVTALGIKREKKALGYATQSVSAEDITKSPSANFTSNLSGKVSGLSIKSSGNVGGSVDITLRGYRSITGNNQPLFVVDGTPMLNSSTSVSSTALNIDTGNTISDINPDDIAEINVLKGAAATALYGSRASNGAIIITTKRGKASGRIGVDFSTSISVSQINKETFPTYQKTYGQGYGYLYGPTEDSQFNLYNGAPLAPMYEDASYGAAFDPNLNVWQYTSFIPGSANFGKASPWVAGKNDPSTLFETGVMYNNSFALSNSNDVSSFRLSYQNTYGNDVLPNTNLNKNSLTGNASYKITDNLTANLYATYVTQNTTGKNPTGYHGITGNFRQWWATNVDLNDQKDLYMMSKKNYSWNIKSPTEIAPLYWDNPYFRLYENYVTDSRQRFAGNFSLSYDVTNKINILARVSHDGFSYFLDERRAVGSLPDTMSIGPAVGNQPSGYAVLNQRRNEDNYDLIGTYKDNFLNNNLSFFGILGSNVNVQSFYSNSQSTQGGLFIPGVYALSNTTANAPSPLVTDTTKKIYGVFAQANFGLYNTYYIDGTVRRDEASSLPANLRTYWYYSGSLSVVISNWEFLKSLNALSFGKIRASYAEVGNDTGPNQLINQYAVATAFGTPSYAYNITARNPDLKPERTKSYEAGANLQFFKNRLGIDFSWYKNDTFDQILALPVSYASGNTAKFQNVGNMSSKGLELTLNLVPIKTTDFTWGMDVNWSNPRSKVTALAPGVENITIGSFQGGVTINGSLNEDFGTIKGTDYVYDPSGNRIVDGDPNSTSYGKYLKTNTNANLGNMQADWFGSVVNKFSYKNIALSFQIDWKQGGSIFSLDQYYGQDTGLYPETVFTNDLGNPVRNTLANGGGLILPGVKTNGTGGYSPNDVRLDASSTGAFGYEAYPAKAFVYDATYIKLREVAITYSIPQRFLDATFVKGAAISLVGNNLWIIKKYLPYADPESGLSAGNVQGYQAAVLPTTRTISFNVKLNF</sequence>
<evidence type="ECO:0000256" key="1">
    <source>
        <dbReference type="ARBA" id="ARBA00004571"/>
    </source>
</evidence>
<evidence type="ECO:0000259" key="13">
    <source>
        <dbReference type="Pfam" id="PF00593"/>
    </source>
</evidence>
<dbReference type="GO" id="GO:0015344">
    <property type="term" value="F:siderophore uptake transmembrane transporter activity"/>
    <property type="evidence" value="ECO:0007669"/>
    <property type="project" value="TreeGrafter"/>
</dbReference>
<evidence type="ECO:0000259" key="14">
    <source>
        <dbReference type="Pfam" id="PF07715"/>
    </source>
</evidence>
<evidence type="ECO:0000256" key="3">
    <source>
        <dbReference type="ARBA" id="ARBA00022452"/>
    </source>
</evidence>
<evidence type="ECO:0000256" key="6">
    <source>
        <dbReference type="ARBA" id="ARBA00023077"/>
    </source>
</evidence>
<reference evidence="15 16" key="1">
    <citation type="submission" date="2014-10" db="EMBL/GenBank/DDBJ databases">
        <title>Kaistella jeonii genome.</title>
        <authorList>
            <person name="Clayton J.T."/>
            <person name="Newman J.D."/>
        </authorList>
    </citation>
    <scope>NUCLEOTIDE SEQUENCE [LARGE SCALE GENOMIC DNA]</scope>
    <source>
        <strain evidence="15 16">DSM 17048</strain>
    </source>
</reference>
<dbReference type="STRING" id="266749.SAMN05421876_12120"/>
<dbReference type="NCBIfam" id="TIGR04056">
    <property type="entry name" value="OMP_RagA_SusC"/>
    <property type="match status" value="1"/>
</dbReference>
<dbReference type="PANTHER" id="PTHR30069">
    <property type="entry name" value="TONB-DEPENDENT OUTER MEMBRANE RECEPTOR"/>
    <property type="match status" value="1"/>
</dbReference>
<keyword evidence="7 10" id="KW-0472">Membrane</keyword>
<comment type="subcellular location">
    <subcellularLocation>
        <location evidence="1 10">Cell outer membrane</location>
        <topology evidence="1 10">Multi-pass membrane protein</topology>
    </subcellularLocation>
</comment>
<evidence type="ECO:0000256" key="12">
    <source>
        <dbReference type="SAM" id="SignalP"/>
    </source>
</evidence>
<keyword evidence="16" id="KW-1185">Reference proteome</keyword>
<dbReference type="AlphaFoldDB" id="A0A0C1F0E8"/>
<keyword evidence="9 10" id="KW-0998">Cell outer membrane</keyword>